<dbReference type="AlphaFoldDB" id="A0A3N4HKX7"/>
<dbReference type="OrthoDB" id="5380370at2759"/>
<reference evidence="2 3" key="1">
    <citation type="journal article" date="2018" name="Nat. Ecol. Evol.">
        <title>Pezizomycetes genomes reveal the molecular basis of ectomycorrhizal truffle lifestyle.</title>
        <authorList>
            <person name="Murat C."/>
            <person name="Payen T."/>
            <person name="Noel B."/>
            <person name="Kuo A."/>
            <person name="Morin E."/>
            <person name="Chen J."/>
            <person name="Kohler A."/>
            <person name="Krizsan K."/>
            <person name="Balestrini R."/>
            <person name="Da Silva C."/>
            <person name="Montanini B."/>
            <person name="Hainaut M."/>
            <person name="Levati E."/>
            <person name="Barry K.W."/>
            <person name="Belfiori B."/>
            <person name="Cichocki N."/>
            <person name="Clum A."/>
            <person name="Dockter R.B."/>
            <person name="Fauchery L."/>
            <person name="Guy J."/>
            <person name="Iotti M."/>
            <person name="Le Tacon F."/>
            <person name="Lindquist E.A."/>
            <person name="Lipzen A."/>
            <person name="Malagnac F."/>
            <person name="Mello A."/>
            <person name="Molinier V."/>
            <person name="Miyauchi S."/>
            <person name="Poulain J."/>
            <person name="Riccioni C."/>
            <person name="Rubini A."/>
            <person name="Sitrit Y."/>
            <person name="Splivallo R."/>
            <person name="Traeger S."/>
            <person name="Wang M."/>
            <person name="Zifcakova L."/>
            <person name="Wipf D."/>
            <person name="Zambonelli A."/>
            <person name="Paolocci F."/>
            <person name="Nowrousian M."/>
            <person name="Ottonello S."/>
            <person name="Baldrian P."/>
            <person name="Spatafora J.W."/>
            <person name="Henrissat B."/>
            <person name="Nagy L.G."/>
            <person name="Aury J.M."/>
            <person name="Wincker P."/>
            <person name="Grigoriev I.V."/>
            <person name="Bonfante P."/>
            <person name="Martin F.M."/>
        </authorList>
    </citation>
    <scope>NUCLEOTIDE SEQUENCE [LARGE SCALE GENOMIC DNA]</scope>
    <source>
        <strain evidence="2 3">RN42</strain>
    </source>
</reference>
<proteinExistence type="predicted"/>
<gene>
    <name evidence="2" type="ORF">BJ508DRAFT_418985</name>
</gene>
<sequence length="447" mass="50662">MSTPRSSIDIHHNSTSPSRGKLRKSRPSTEAEQNILSREDAEWFITLPEAVKRKHFTLQEREILEGRCSYIMLDAADETLYRLGHKRNDSSDSLFSQATITAKRRSMLGEMQGFDIAQMVQEESSSSSSSESLGGFGLGLVADDNEEDLTDVSEDEDQGYDDYHKSLQEDQPSKSSRLSFRRSFPDKVFGFGNVEPSTASPGYHSRRHSLVGRRSLSVEKAFSKASPISHAMSFEPTETCYYQDPEARLKLRVYLASPQKFDEVIEFGFPSTQKEEIEEIRPETSTVRPVDPDFEDKSFLFNDEKGIFEEYDIPLSVALQSDPRVFRESQDLERASMAAIKKTTVRTSCSNNSLRPRIVSNHYRHESATKREMTLRMTLTRPDLRSDEELLYGPTRRSTSTSLSSASESSSMSSFDGNWDGLDTIQESKGFSVKKMWKKVKKGGRAF</sequence>
<name>A0A3N4HKX7_ASCIM</name>
<feature type="compositionally biased region" description="Basic and acidic residues" evidence="1">
    <location>
        <begin position="161"/>
        <end position="172"/>
    </location>
</feature>
<feature type="region of interest" description="Disordered" evidence="1">
    <location>
        <begin position="386"/>
        <end position="418"/>
    </location>
</feature>
<accession>A0A3N4HKX7</accession>
<keyword evidence="3" id="KW-1185">Reference proteome</keyword>
<protein>
    <submittedName>
        <fullName evidence="2">Uncharacterized protein</fullName>
    </submittedName>
</protein>
<dbReference type="Proteomes" id="UP000275078">
    <property type="component" value="Unassembled WGS sequence"/>
</dbReference>
<evidence type="ECO:0000313" key="3">
    <source>
        <dbReference type="Proteomes" id="UP000275078"/>
    </source>
</evidence>
<evidence type="ECO:0000256" key="1">
    <source>
        <dbReference type="SAM" id="MobiDB-lite"/>
    </source>
</evidence>
<organism evidence="2 3">
    <name type="scientific">Ascobolus immersus RN42</name>
    <dbReference type="NCBI Taxonomy" id="1160509"/>
    <lineage>
        <taxon>Eukaryota</taxon>
        <taxon>Fungi</taxon>
        <taxon>Dikarya</taxon>
        <taxon>Ascomycota</taxon>
        <taxon>Pezizomycotina</taxon>
        <taxon>Pezizomycetes</taxon>
        <taxon>Pezizales</taxon>
        <taxon>Ascobolaceae</taxon>
        <taxon>Ascobolus</taxon>
    </lineage>
</organism>
<dbReference type="EMBL" id="ML119817">
    <property type="protein sequence ID" value="RPA73546.1"/>
    <property type="molecule type" value="Genomic_DNA"/>
</dbReference>
<feature type="region of interest" description="Disordered" evidence="1">
    <location>
        <begin position="150"/>
        <end position="178"/>
    </location>
</feature>
<feature type="compositionally biased region" description="Acidic residues" evidence="1">
    <location>
        <begin position="150"/>
        <end position="160"/>
    </location>
</feature>
<feature type="region of interest" description="Disordered" evidence="1">
    <location>
        <begin position="1"/>
        <end position="33"/>
    </location>
</feature>
<evidence type="ECO:0000313" key="2">
    <source>
        <dbReference type="EMBL" id="RPA73546.1"/>
    </source>
</evidence>
<feature type="compositionally biased region" description="Low complexity" evidence="1">
    <location>
        <begin position="398"/>
        <end position="414"/>
    </location>
</feature>